<feature type="region of interest" description="Disordered" evidence="2">
    <location>
        <begin position="93"/>
        <end position="115"/>
    </location>
</feature>
<dbReference type="SMART" id="SM00382">
    <property type="entry name" value="AAA"/>
    <property type="match status" value="1"/>
</dbReference>
<dbReference type="InterPro" id="IPR002182">
    <property type="entry name" value="NB-ARC"/>
</dbReference>
<dbReference type="SUPFAM" id="SSF52058">
    <property type="entry name" value="L domain-like"/>
    <property type="match status" value="1"/>
</dbReference>
<organism evidence="4 6">
    <name type="scientific">Camelina sativa</name>
    <name type="common">False flax</name>
    <name type="synonym">Myagrum sativum</name>
    <dbReference type="NCBI Taxonomy" id="90675"/>
    <lineage>
        <taxon>Eukaryota</taxon>
        <taxon>Viridiplantae</taxon>
        <taxon>Streptophyta</taxon>
        <taxon>Embryophyta</taxon>
        <taxon>Tracheophyta</taxon>
        <taxon>Spermatophyta</taxon>
        <taxon>Magnoliopsida</taxon>
        <taxon>eudicotyledons</taxon>
        <taxon>Gunneridae</taxon>
        <taxon>Pentapetalae</taxon>
        <taxon>rosids</taxon>
        <taxon>malvids</taxon>
        <taxon>Brassicales</taxon>
        <taxon>Brassicaceae</taxon>
        <taxon>Camelineae</taxon>
        <taxon>Camelina</taxon>
    </lineage>
</organism>
<reference evidence="5 6" key="3">
    <citation type="submission" date="2025-05" db="UniProtKB">
        <authorList>
            <consortium name="RefSeq"/>
        </authorList>
    </citation>
    <scope>IDENTIFICATION</scope>
    <source>
        <tissue evidence="5 6">Leaf</tissue>
    </source>
</reference>
<feature type="compositionally biased region" description="Polar residues" evidence="2">
    <location>
        <begin position="893"/>
        <end position="906"/>
    </location>
</feature>
<dbReference type="InterPro" id="IPR032675">
    <property type="entry name" value="LRR_dom_sf"/>
</dbReference>
<dbReference type="RefSeq" id="XP_010481580.1">
    <property type="nucleotide sequence ID" value="XM_010483278.1"/>
</dbReference>
<reference evidence="4" key="1">
    <citation type="journal article" date="1997" name="Nucleic Acids Res.">
        <title>tRNAscan-SE: a program for improved detection of transfer RNA genes in genomic sequence.</title>
        <authorList>
            <person name="Lowe T.M."/>
            <person name="Eddy S.R."/>
        </authorList>
    </citation>
    <scope>NUCLEOTIDE SEQUENCE [LARGE SCALE GENOMIC DNA]</scope>
    <source>
        <strain evidence="4">r\DH55</strain>
    </source>
</reference>
<evidence type="ECO:0000259" key="3">
    <source>
        <dbReference type="SMART" id="SM00382"/>
    </source>
</evidence>
<dbReference type="InterPro" id="IPR027417">
    <property type="entry name" value="P-loop_NTPase"/>
</dbReference>
<feature type="compositionally biased region" description="Basic and acidic residues" evidence="2">
    <location>
        <begin position="188"/>
        <end position="215"/>
    </location>
</feature>
<evidence type="ECO:0000313" key="4">
    <source>
        <dbReference type="Proteomes" id="UP000694864"/>
    </source>
</evidence>
<dbReference type="Gene3D" id="3.40.50.300">
    <property type="entry name" value="P-loop containing nucleotide triphosphate hydrolases"/>
    <property type="match status" value="1"/>
</dbReference>
<keyword evidence="1" id="KW-0611">Plant defense</keyword>
<feature type="domain" description="AAA+ ATPase" evidence="3">
    <location>
        <begin position="28"/>
        <end position="352"/>
    </location>
</feature>
<dbReference type="RefSeq" id="XP_010481578.1">
    <property type="nucleotide sequence ID" value="XM_010483276.1"/>
</dbReference>
<keyword evidence="4" id="KW-1185">Reference proteome</keyword>
<dbReference type="Proteomes" id="UP000694864">
    <property type="component" value="Chromosome 18"/>
</dbReference>
<feature type="region of interest" description="Disordered" evidence="2">
    <location>
        <begin position="188"/>
        <end position="257"/>
    </location>
</feature>
<accession>A0ABM0X6S7</accession>
<evidence type="ECO:0000256" key="1">
    <source>
        <dbReference type="ARBA" id="ARBA00022821"/>
    </source>
</evidence>
<gene>
    <name evidence="5 6" type="primary">LOC104760364</name>
</gene>
<feature type="compositionally biased region" description="Basic and acidic residues" evidence="2">
    <location>
        <begin position="909"/>
        <end position="918"/>
    </location>
</feature>
<evidence type="ECO:0000313" key="5">
    <source>
        <dbReference type="RefSeq" id="XP_010481578.1"/>
    </source>
</evidence>
<sequence>MASSHSTYLEGVVDTACKEILNSLENDDVSRVILVGEAGIGKTWMARKIFERAPKDDSCSCYTSLSLNLNKDFDEVSLYEDIASQLSVFLDKEESEEDDSEDEEEDQNTRDLGRLKDKIHTKLRKKKEKAETKNLLKKKAKGERKKYLLLVLDDVGSVTNEEKVMKDLELEVFLAPFRPFKILLTRRKGEGDSKAKMKPHATDELHTTKSDREMQSDGSEELEVNSDEEMKSHATEEVHTKSDGEIDELEAESNKEVESHATDGEWDLLDPHSFDASKILCSFFTDRYLMNLLKSLIKYDLLESLEIGWFSKVDIVKMSMGLPAAVVVLAKSLNYISRNLQFSDQLPPKQKEVFLKVLSSFHPDRERANPILHLAYELLKTDDTVKSSIVDCFWHSLSFFEHCGCVYYHELIAHWILEGYFDPVRSVTKAYMEGHAVMMELLDRGFLKIHEDNVVMPEVAMKNLIDLRCRGLSSRSRIALAKVCGSDRTQGLGKTNQLDDIMEAVQTTRKRDKITTGLISGNRLRRESPEDFFEKLNDVEILGLFEPTVEPFVPFLSKLVKLRVLVIRDCDLLQNIEYLKALTKLTALEVSGASSLMEISDDFFKEMTDLQSLHLSGLQIKFAPSSISVLLHLHSLIIKDCPLLEDLPDIQELVELEVVDISGARGLQTCFDNTEGDKKNTSKNKNFYLLKKLQLLDFSESQIERLPMFQDNEVAAKLHSLTRLLLRNCCKLRRLPNLKPLSGLRILDLSGTSSLVKLLEVCFEDKKELRILNMSGTYLSELPTTIEELSSLNELLLRECINLYDIPNIQKLTNLEVIDVSGSTKLEMIEGSFEDMSYLREVNLFGTKVETPELPKETKIHCLKRIILADGRRFEGETWSKVKEEIEHDRSENASSSDAVATSQETPPEEIREIQSDEHCTEMGDASKERLLRVPIERDLYKKLLSRFASASQQEVMEINETNELDEDTLANAEFVSFVDCTPTRLTFIFNKTKSMKRCWLRMCTDIKDLFYDVDEEHLKSLETLSITNLASLETIRSVGNLENLKNLSLDCCPKIKTIFSEMPASLEVLNLKHCENLEKVVEGVQLSSLTNLTLKVENCPNLEVFSKDSEWEIIEPEEASSSQE</sequence>
<feature type="region of interest" description="Disordered" evidence="2">
    <location>
        <begin position="884"/>
        <end position="918"/>
    </location>
</feature>
<evidence type="ECO:0000313" key="6">
    <source>
        <dbReference type="RefSeq" id="XP_010481580.1"/>
    </source>
</evidence>
<name>A0ABM0X6S7_CAMSA</name>
<dbReference type="Pfam" id="PF00931">
    <property type="entry name" value="NB-ARC"/>
    <property type="match status" value="1"/>
</dbReference>
<dbReference type="SUPFAM" id="SSF52540">
    <property type="entry name" value="P-loop containing nucleoside triphosphate hydrolases"/>
    <property type="match status" value="1"/>
</dbReference>
<feature type="compositionally biased region" description="Acidic residues" evidence="2">
    <location>
        <begin position="93"/>
        <end position="106"/>
    </location>
</feature>
<dbReference type="Gene3D" id="3.80.10.10">
    <property type="entry name" value="Ribonuclease Inhibitor"/>
    <property type="match status" value="3"/>
</dbReference>
<dbReference type="PANTHER" id="PTHR36766">
    <property type="entry name" value="PLANT BROAD-SPECTRUM MILDEW RESISTANCE PROTEIN RPW8"/>
    <property type="match status" value="1"/>
</dbReference>
<protein>
    <submittedName>
        <fullName evidence="5 6">Probable disease resistance protein At5g45510 isoform X1</fullName>
    </submittedName>
</protein>
<dbReference type="PANTHER" id="PTHR36766:SF64">
    <property type="entry name" value="OS12G0206100 PROTEIN"/>
    <property type="match status" value="1"/>
</dbReference>
<dbReference type="PRINTS" id="PR00364">
    <property type="entry name" value="DISEASERSIST"/>
</dbReference>
<reference evidence="4" key="2">
    <citation type="journal article" date="2014" name="Nat. Commun.">
        <title>The emerging biofuel crop Camelina sativa retains a highly undifferentiated hexaploid genome structure.</title>
        <authorList>
            <person name="Kagale S."/>
            <person name="Koh C."/>
            <person name="Nixon J."/>
            <person name="Bollina V."/>
            <person name="Clarke W.E."/>
            <person name="Tuteja R."/>
            <person name="Spillane C."/>
            <person name="Robinson S.J."/>
            <person name="Links M.G."/>
            <person name="Clarke C."/>
            <person name="Higgins E.E."/>
            <person name="Huebert T."/>
            <person name="Sharpe A.G."/>
            <person name="Parkin I.A."/>
        </authorList>
    </citation>
    <scope>NUCLEOTIDE SEQUENCE [LARGE SCALE GENOMIC DNA]</scope>
    <source>
        <strain evidence="4">r\DH55</strain>
    </source>
</reference>
<feature type="compositionally biased region" description="Basic and acidic residues" evidence="2">
    <location>
        <begin position="228"/>
        <end position="244"/>
    </location>
</feature>
<dbReference type="InterPro" id="IPR003593">
    <property type="entry name" value="AAA+_ATPase"/>
</dbReference>
<feature type="compositionally biased region" description="Acidic residues" evidence="2">
    <location>
        <begin position="218"/>
        <end position="227"/>
    </location>
</feature>
<dbReference type="GeneID" id="104760364"/>
<proteinExistence type="predicted"/>
<evidence type="ECO:0000256" key="2">
    <source>
        <dbReference type="SAM" id="MobiDB-lite"/>
    </source>
</evidence>